<name>A0A6J5WE60_PRUAR</name>
<dbReference type="EMBL" id="CAEKKB010000002">
    <property type="protein sequence ID" value="CAB4300050.1"/>
    <property type="molecule type" value="Genomic_DNA"/>
</dbReference>
<dbReference type="Proteomes" id="UP000507245">
    <property type="component" value="Unassembled WGS sequence"/>
</dbReference>
<accession>A0A6J5WE60</accession>
<organism evidence="2 3">
    <name type="scientific">Prunus armeniaca</name>
    <name type="common">Apricot</name>
    <name type="synonym">Armeniaca vulgaris</name>
    <dbReference type="NCBI Taxonomy" id="36596"/>
    <lineage>
        <taxon>Eukaryota</taxon>
        <taxon>Viridiplantae</taxon>
        <taxon>Streptophyta</taxon>
        <taxon>Embryophyta</taxon>
        <taxon>Tracheophyta</taxon>
        <taxon>Spermatophyta</taxon>
        <taxon>Magnoliopsida</taxon>
        <taxon>eudicotyledons</taxon>
        <taxon>Gunneridae</taxon>
        <taxon>Pentapetalae</taxon>
        <taxon>rosids</taxon>
        <taxon>fabids</taxon>
        <taxon>Rosales</taxon>
        <taxon>Rosaceae</taxon>
        <taxon>Amygdaloideae</taxon>
        <taxon>Amygdaleae</taxon>
        <taxon>Prunus</taxon>
    </lineage>
</organism>
<keyword evidence="3" id="KW-1185">Reference proteome</keyword>
<gene>
    <name evidence="2" type="ORF">ORAREDHAP_LOCUS14925</name>
</gene>
<feature type="compositionally biased region" description="Basic and acidic residues" evidence="1">
    <location>
        <begin position="35"/>
        <end position="45"/>
    </location>
</feature>
<evidence type="ECO:0000313" key="3">
    <source>
        <dbReference type="Proteomes" id="UP000507245"/>
    </source>
</evidence>
<reference evidence="3" key="1">
    <citation type="journal article" date="2020" name="Genome Biol.">
        <title>Gamete binning: chromosome-level and haplotype-resolved genome assembly enabled by high-throughput single-cell sequencing of gamete genomes.</title>
        <authorList>
            <person name="Campoy J.A."/>
            <person name="Sun H."/>
            <person name="Goel M."/>
            <person name="Jiao W.-B."/>
            <person name="Folz-Donahue K."/>
            <person name="Wang N."/>
            <person name="Rubio M."/>
            <person name="Liu C."/>
            <person name="Kukat C."/>
            <person name="Ruiz D."/>
            <person name="Huettel B."/>
            <person name="Schneeberger K."/>
        </authorList>
    </citation>
    <scope>NUCLEOTIDE SEQUENCE [LARGE SCALE GENOMIC DNA]</scope>
    <source>
        <strain evidence="3">cv. Rojo Pasion</strain>
    </source>
</reference>
<evidence type="ECO:0000256" key="1">
    <source>
        <dbReference type="SAM" id="MobiDB-lite"/>
    </source>
</evidence>
<sequence>MASLGEEALWVDFRGGRKIDTQLFLGLEALEDLRGRRERRSDGEGSWHNQASNGDKDWRRTLGSAGSETIEVEDITASSSKPRTSLDEGQHAGGSMAELIEQQREEAKKRRSRGNSEKQLIMRFFF</sequence>
<evidence type="ECO:0000313" key="2">
    <source>
        <dbReference type="EMBL" id="CAB4300050.1"/>
    </source>
</evidence>
<feature type="region of interest" description="Disordered" evidence="1">
    <location>
        <begin position="35"/>
        <end position="98"/>
    </location>
</feature>
<protein>
    <submittedName>
        <fullName evidence="2">Uncharacterized protein</fullName>
    </submittedName>
</protein>
<proteinExistence type="predicted"/>
<dbReference type="AlphaFoldDB" id="A0A6J5WE60"/>